<reference evidence="1" key="1">
    <citation type="journal article" date="2022" name="Int. J. Syst. Evol. Microbiol.">
        <title>Granulimonas faecalis gen. nov., sp. nov., and Leptogranulimonas caecicola gen. nov., sp. nov., novel lactate-producing Atopobiaceae bacteria isolated from mouse intestines, and an emended description of the family Atopobiaceae.</title>
        <authorList>
            <person name="Morinaga K."/>
            <person name="Kusada H."/>
            <person name="Sakamoto S."/>
            <person name="Murakami T."/>
            <person name="Toyoda A."/>
            <person name="Mori H."/>
            <person name="Meng X.Y."/>
            <person name="Takashino M."/>
            <person name="Murotomi K."/>
            <person name="Tamaki H."/>
        </authorList>
    </citation>
    <scope>NUCLEOTIDE SEQUENCE</scope>
    <source>
        <strain evidence="1">OPF53</strain>
    </source>
</reference>
<sequence length="121" mass="13347">MANTDETRPIPIVIDFLGEPTELYLTVEEYYFGGTYVGAVEADTGEPFCDVTVNLGGMPDVDGAMAFIDTNGCPKALRERLRELGLYRPTGIEEKSGFCTYPLVRLDLKAMGPYAVREEVL</sequence>
<evidence type="ECO:0008006" key="3">
    <source>
        <dbReference type="Google" id="ProtNLM"/>
    </source>
</evidence>
<comment type="caution">
    <text evidence="1">The sequence shown here is derived from an EMBL/GenBank/DDBJ whole genome shotgun (WGS) entry which is preliminary data.</text>
</comment>
<dbReference type="Pfam" id="PF14190">
    <property type="entry name" value="DUF4313"/>
    <property type="match status" value="1"/>
</dbReference>
<dbReference type="AlphaFoldDB" id="A0AAV5B3V2"/>
<keyword evidence="2" id="KW-1185">Reference proteome</keyword>
<proteinExistence type="predicted"/>
<name>A0AAV5B3V2_9ACTN</name>
<evidence type="ECO:0000313" key="1">
    <source>
        <dbReference type="EMBL" id="GJM56241.1"/>
    </source>
</evidence>
<dbReference type="RefSeq" id="WP_265591115.1">
    <property type="nucleotide sequence ID" value="NZ_BQKC01000002.1"/>
</dbReference>
<dbReference type="EMBL" id="BQKC01000002">
    <property type="protein sequence ID" value="GJM56241.1"/>
    <property type="molecule type" value="Genomic_DNA"/>
</dbReference>
<accession>A0AAV5B3V2</accession>
<evidence type="ECO:0000313" key="2">
    <source>
        <dbReference type="Proteomes" id="UP001055025"/>
    </source>
</evidence>
<gene>
    <name evidence="1" type="ORF">ATOP_18960</name>
</gene>
<protein>
    <recommendedName>
        <fullName evidence="3">DUF4313 domain-containing protein</fullName>
    </recommendedName>
</protein>
<dbReference type="Proteomes" id="UP001055025">
    <property type="component" value="Unassembled WGS sequence"/>
</dbReference>
<organism evidence="1 2">
    <name type="scientific">Granulimonas faecalis</name>
    <dbReference type="NCBI Taxonomy" id="2894155"/>
    <lineage>
        <taxon>Bacteria</taxon>
        <taxon>Bacillati</taxon>
        <taxon>Actinomycetota</taxon>
        <taxon>Coriobacteriia</taxon>
        <taxon>Coriobacteriales</taxon>
        <taxon>Kribbibacteriaceae</taxon>
        <taxon>Granulimonas</taxon>
    </lineage>
</organism>
<dbReference type="InterPro" id="IPR025462">
    <property type="entry name" value="DUF4313"/>
</dbReference>